<gene>
    <name evidence="1" type="ORF">Tco_0652246</name>
</gene>
<accession>A0ABQ4WX23</accession>
<keyword evidence="2" id="KW-1185">Reference proteome</keyword>
<comment type="caution">
    <text evidence="1">The sequence shown here is derived from an EMBL/GenBank/DDBJ whole genome shotgun (WGS) entry which is preliminary data.</text>
</comment>
<sequence>MVNILVSGEAYDKVFNHLHAPLEGKIRFEDVQDVQVLKLKTKLAEDQATMNHLEISLQFILSSSNRGRLLGIIDLMIQKNLLKRIKNETKGSKSTI</sequence>
<reference evidence="1" key="1">
    <citation type="journal article" date="2022" name="Int. J. Mol. Sci.">
        <title>Draft Genome of Tanacetum Coccineum: Genomic Comparison of Closely Related Tanacetum-Family Plants.</title>
        <authorList>
            <person name="Yamashiro T."/>
            <person name="Shiraishi A."/>
            <person name="Nakayama K."/>
            <person name="Satake H."/>
        </authorList>
    </citation>
    <scope>NUCLEOTIDE SEQUENCE</scope>
</reference>
<protein>
    <submittedName>
        <fullName evidence="1">Uncharacterized protein</fullName>
    </submittedName>
</protein>
<reference evidence="1" key="2">
    <citation type="submission" date="2022-01" db="EMBL/GenBank/DDBJ databases">
        <authorList>
            <person name="Yamashiro T."/>
            <person name="Shiraishi A."/>
            <person name="Satake H."/>
            <person name="Nakayama K."/>
        </authorList>
    </citation>
    <scope>NUCLEOTIDE SEQUENCE</scope>
</reference>
<evidence type="ECO:0000313" key="2">
    <source>
        <dbReference type="Proteomes" id="UP001151760"/>
    </source>
</evidence>
<name>A0ABQ4WX23_9ASTR</name>
<evidence type="ECO:0000313" key="1">
    <source>
        <dbReference type="EMBL" id="GJS57462.1"/>
    </source>
</evidence>
<proteinExistence type="predicted"/>
<dbReference type="EMBL" id="BQNB010009007">
    <property type="protein sequence ID" value="GJS57462.1"/>
    <property type="molecule type" value="Genomic_DNA"/>
</dbReference>
<organism evidence="1 2">
    <name type="scientific">Tanacetum coccineum</name>
    <dbReference type="NCBI Taxonomy" id="301880"/>
    <lineage>
        <taxon>Eukaryota</taxon>
        <taxon>Viridiplantae</taxon>
        <taxon>Streptophyta</taxon>
        <taxon>Embryophyta</taxon>
        <taxon>Tracheophyta</taxon>
        <taxon>Spermatophyta</taxon>
        <taxon>Magnoliopsida</taxon>
        <taxon>eudicotyledons</taxon>
        <taxon>Gunneridae</taxon>
        <taxon>Pentapetalae</taxon>
        <taxon>asterids</taxon>
        <taxon>campanulids</taxon>
        <taxon>Asterales</taxon>
        <taxon>Asteraceae</taxon>
        <taxon>Asteroideae</taxon>
        <taxon>Anthemideae</taxon>
        <taxon>Anthemidinae</taxon>
        <taxon>Tanacetum</taxon>
    </lineage>
</organism>
<dbReference type="Proteomes" id="UP001151760">
    <property type="component" value="Unassembled WGS sequence"/>
</dbReference>